<accession>A0A2U8P7H7</accession>
<dbReference type="Pfam" id="PF00135">
    <property type="entry name" value="COesterase"/>
    <property type="match status" value="1"/>
</dbReference>
<evidence type="ECO:0000256" key="1">
    <source>
        <dbReference type="ARBA" id="ARBA00022801"/>
    </source>
</evidence>
<organism evidence="4 5">
    <name type="scientific">Bradyrhizobium ottawaense</name>
    <dbReference type="NCBI Taxonomy" id="931866"/>
    <lineage>
        <taxon>Bacteria</taxon>
        <taxon>Pseudomonadati</taxon>
        <taxon>Pseudomonadota</taxon>
        <taxon>Alphaproteobacteria</taxon>
        <taxon>Hyphomicrobiales</taxon>
        <taxon>Nitrobacteraceae</taxon>
        <taxon>Bradyrhizobium</taxon>
    </lineage>
</organism>
<evidence type="ECO:0000313" key="5">
    <source>
        <dbReference type="Proteomes" id="UP000215703"/>
    </source>
</evidence>
<feature type="signal peptide" evidence="2">
    <location>
        <begin position="1"/>
        <end position="18"/>
    </location>
</feature>
<dbReference type="GeneID" id="92964338"/>
<sequence length="309" mass="32410">MKNYLAFFLFLTITTASAHGPLPARLTPPSDLILTGLTDSDTTAGGTARLCEQVTFSRGLRYGENEANVLDVAASTTKADTPRPVLLFVAGDSFTGDRAAPELSRQIQDQVMCFAARNDMIGVRVNYRLAPAATWPMGATDVAAALSWVHGNIDLFNGDAREIVAVGYGAGAFHVATLLAHPELQADRADVAAVVLVSGIYRAGKDASDSEKAYLGGDASQYNARSVFPGILNVDVPIVLAWAADDSPGLVTQGETLKKTLCGAGHCPRSALLRSRDGIASAFGLDGSGDSLAEPTLLLVHQLEARGLP</sequence>
<dbReference type="InterPro" id="IPR050300">
    <property type="entry name" value="GDXG_lipolytic_enzyme"/>
</dbReference>
<dbReference type="SUPFAM" id="SSF53474">
    <property type="entry name" value="alpha/beta-Hydrolases"/>
    <property type="match status" value="1"/>
</dbReference>
<feature type="chain" id="PRO_5016160972" evidence="2">
    <location>
        <begin position="19"/>
        <end position="309"/>
    </location>
</feature>
<dbReference type="RefSeq" id="WP_095425189.1">
    <property type="nucleotide sequence ID" value="NZ_CP029425.2"/>
</dbReference>
<dbReference type="EMBL" id="CP029425">
    <property type="protein sequence ID" value="AWL93683.1"/>
    <property type="molecule type" value="Genomic_DNA"/>
</dbReference>
<feature type="domain" description="Carboxylesterase type B" evidence="3">
    <location>
        <begin position="71"/>
        <end position="199"/>
    </location>
</feature>
<dbReference type="KEGG" id="bot:CIT37_17135"/>
<dbReference type="PANTHER" id="PTHR48081:SF6">
    <property type="entry name" value="PEPTIDASE S9 PROLYL OLIGOPEPTIDASE CATALYTIC DOMAIN-CONTAINING PROTEIN"/>
    <property type="match status" value="1"/>
</dbReference>
<reference evidence="4 5" key="2">
    <citation type="journal article" date="2017" name="Syst. Appl. Microbiol.">
        <title>Soybeans inoculated with root zone soils of Canadian native legumes harbour diverse and novel Bradyrhizobium spp. that possess agricultural potential.</title>
        <authorList>
            <person name="Bromfield E.S.P."/>
            <person name="Cloutier S."/>
            <person name="Tambong J.T."/>
            <person name="Tran Thi T.V."/>
        </authorList>
    </citation>
    <scope>NUCLEOTIDE SEQUENCE [LARGE SCALE GENOMIC DNA]</scope>
    <source>
        <strain evidence="4 5">OO99</strain>
    </source>
</reference>
<reference evidence="4 5" key="1">
    <citation type="journal article" date="2014" name="Int. J. Syst. Evol. Microbiol.">
        <title>Bradyrhizobium ottawaense sp. nov., a symbiotic nitrogen fixing bacterium from root nodules of soybeans in Canada.</title>
        <authorList>
            <person name="Yu X."/>
            <person name="Cloutier S."/>
            <person name="Tambong J.T."/>
            <person name="Bromfield E.S."/>
        </authorList>
    </citation>
    <scope>NUCLEOTIDE SEQUENCE [LARGE SCALE GENOMIC DNA]</scope>
    <source>
        <strain evidence="4 5">OO99</strain>
    </source>
</reference>
<name>A0A2U8P7H7_9BRAD</name>
<dbReference type="PANTHER" id="PTHR48081">
    <property type="entry name" value="AB HYDROLASE SUPERFAMILY PROTEIN C4A8.06C"/>
    <property type="match status" value="1"/>
</dbReference>
<evidence type="ECO:0000313" key="4">
    <source>
        <dbReference type="EMBL" id="AWL93683.1"/>
    </source>
</evidence>
<keyword evidence="1" id="KW-0378">Hydrolase</keyword>
<dbReference type="InterPro" id="IPR002018">
    <property type="entry name" value="CarbesteraseB"/>
</dbReference>
<dbReference type="Gene3D" id="3.40.50.1820">
    <property type="entry name" value="alpha/beta hydrolase"/>
    <property type="match status" value="1"/>
</dbReference>
<dbReference type="GO" id="GO:0016787">
    <property type="term" value="F:hydrolase activity"/>
    <property type="evidence" value="ECO:0007669"/>
    <property type="project" value="UniProtKB-KW"/>
</dbReference>
<evidence type="ECO:0000259" key="3">
    <source>
        <dbReference type="Pfam" id="PF00135"/>
    </source>
</evidence>
<dbReference type="Proteomes" id="UP000215703">
    <property type="component" value="Chromosome"/>
</dbReference>
<dbReference type="AlphaFoldDB" id="A0A2U8P7H7"/>
<dbReference type="InterPro" id="IPR029058">
    <property type="entry name" value="AB_hydrolase_fold"/>
</dbReference>
<proteinExistence type="predicted"/>
<evidence type="ECO:0000256" key="2">
    <source>
        <dbReference type="SAM" id="SignalP"/>
    </source>
</evidence>
<gene>
    <name evidence="4" type="ORF">CIT37_17135</name>
</gene>
<protein>
    <submittedName>
        <fullName evidence="4">Carboxylesterase</fullName>
    </submittedName>
</protein>
<keyword evidence="2" id="KW-0732">Signal</keyword>